<comment type="caution">
    <text evidence="2">The sequence shown here is derived from an EMBL/GenBank/DDBJ whole genome shotgun (WGS) entry which is preliminary data.</text>
</comment>
<evidence type="ECO:0000313" key="2">
    <source>
        <dbReference type="EMBL" id="PIR44412.1"/>
    </source>
</evidence>
<dbReference type="SUPFAM" id="SSF54197">
    <property type="entry name" value="HIT-like"/>
    <property type="match status" value="1"/>
</dbReference>
<dbReference type="GO" id="GO:0003824">
    <property type="term" value="F:catalytic activity"/>
    <property type="evidence" value="ECO:0007669"/>
    <property type="project" value="InterPro"/>
</dbReference>
<gene>
    <name evidence="2" type="ORF">COV10_04715</name>
</gene>
<protein>
    <recommendedName>
        <fullName evidence="1">HIT domain-containing protein</fullName>
    </recommendedName>
</protein>
<evidence type="ECO:0000259" key="1">
    <source>
        <dbReference type="Pfam" id="PF01230"/>
    </source>
</evidence>
<dbReference type="Gene3D" id="3.30.428.10">
    <property type="entry name" value="HIT-like"/>
    <property type="match status" value="1"/>
</dbReference>
<dbReference type="Proteomes" id="UP000228767">
    <property type="component" value="Unassembled WGS sequence"/>
</dbReference>
<feature type="domain" description="HIT" evidence="1">
    <location>
        <begin position="68"/>
        <end position="137"/>
    </location>
</feature>
<accession>A0A2H0RCY7</accession>
<dbReference type="EMBL" id="PCYI01000030">
    <property type="protein sequence ID" value="PIR44412.1"/>
    <property type="molecule type" value="Genomic_DNA"/>
</dbReference>
<dbReference type="Pfam" id="PF01230">
    <property type="entry name" value="HIT"/>
    <property type="match status" value="1"/>
</dbReference>
<evidence type="ECO:0000313" key="3">
    <source>
        <dbReference type="Proteomes" id="UP000228767"/>
    </source>
</evidence>
<organism evidence="2 3">
    <name type="scientific">Candidatus Vogelbacteria bacterium CG10_big_fil_rev_8_21_14_0_10_51_16</name>
    <dbReference type="NCBI Taxonomy" id="1975045"/>
    <lineage>
        <taxon>Bacteria</taxon>
        <taxon>Candidatus Vogeliibacteriota</taxon>
    </lineage>
</organism>
<dbReference type="AlphaFoldDB" id="A0A2H0RCY7"/>
<sequence>MDKEKTAKYVDPNNARPGHAYEGVIKAIAEEKVCPFCPEQLANFHKQPVEIDGIYWLATKNQYPYTCVRHHLLLIHKAHIEHVEELSPEAWVELKEIITKLNRGREIAGGTFMLRFGETTYTGASVTHLHAHIIQSDPDHERYREPKSMPGVIARVG</sequence>
<name>A0A2H0RCY7_9BACT</name>
<proteinExistence type="predicted"/>
<dbReference type="InterPro" id="IPR036265">
    <property type="entry name" value="HIT-like_sf"/>
</dbReference>
<dbReference type="InterPro" id="IPR011146">
    <property type="entry name" value="HIT-like"/>
</dbReference>
<reference evidence="2 3" key="1">
    <citation type="submission" date="2017-09" db="EMBL/GenBank/DDBJ databases">
        <title>Depth-based differentiation of microbial function through sediment-hosted aquifers and enrichment of novel symbionts in the deep terrestrial subsurface.</title>
        <authorList>
            <person name="Probst A.J."/>
            <person name="Ladd B."/>
            <person name="Jarett J.K."/>
            <person name="Geller-Mcgrath D.E."/>
            <person name="Sieber C.M."/>
            <person name="Emerson J.B."/>
            <person name="Anantharaman K."/>
            <person name="Thomas B.C."/>
            <person name="Malmstrom R."/>
            <person name="Stieglmeier M."/>
            <person name="Klingl A."/>
            <person name="Woyke T."/>
            <person name="Ryan C.M."/>
            <person name="Banfield J.F."/>
        </authorList>
    </citation>
    <scope>NUCLEOTIDE SEQUENCE [LARGE SCALE GENOMIC DNA]</scope>
    <source>
        <strain evidence="2">CG10_big_fil_rev_8_21_14_0_10_51_16</strain>
    </source>
</reference>